<organism evidence="1 2">
    <name type="scientific">Lupinus angustifolius</name>
    <name type="common">Narrow-leaved blue lupine</name>
    <dbReference type="NCBI Taxonomy" id="3871"/>
    <lineage>
        <taxon>Eukaryota</taxon>
        <taxon>Viridiplantae</taxon>
        <taxon>Streptophyta</taxon>
        <taxon>Embryophyta</taxon>
        <taxon>Tracheophyta</taxon>
        <taxon>Spermatophyta</taxon>
        <taxon>Magnoliopsida</taxon>
        <taxon>eudicotyledons</taxon>
        <taxon>Gunneridae</taxon>
        <taxon>Pentapetalae</taxon>
        <taxon>rosids</taxon>
        <taxon>fabids</taxon>
        <taxon>Fabales</taxon>
        <taxon>Fabaceae</taxon>
        <taxon>Papilionoideae</taxon>
        <taxon>50 kb inversion clade</taxon>
        <taxon>genistoids sensu lato</taxon>
        <taxon>core genistoids</taxon>
        <taxon>Genisteae</taxon>
        <taxon>Lupinus</taxon>
    </lineage>
</organism>
<gene>
    <name evidence="1" type="ORF">TanjilG_31459</name>
</gene>
<evidence type="ECO:0000313" key="2">
    <source>
        <dbReference type="Proteomes" id="UP000188354"/>
    </source>
</evidence>
<keyword evidence="2" id="KW-1185">Reference proteome</keyword>
<dbReference type="Proteomes" id="UP000188354">
    <property type="component" value="Chromosome LG01"/>
</dbReference>
<proteinExistence type="predicted"/>
<evidence type="ECO:0000313" key="1">
    <source>
        <dbReference type="EMBL" id="OIW18319.1"/>
    </source>
</evidence>
<protein>
    <submittedName>
        <fullName evidence="1">Uncharacterized protein</fullName>
    </submittedName>
</protein>
<reference evidence="1 2" key="1">
    <citation type="journal article" date="2017" name="Plant Biotechnol. J.">
        <title>A comprehensive draft genome sequence for lupin (Lupinus angustifolius), an emerging health food: insights into plant-microbe interactions and legume evolution.</title>
        <authorList>
            <person name="Hane J.K."/>
            <person name="Ming Y."/>
            <person name="Kamphuis L.G."/>
            <person name="Nelson M.N."/>
            <person name="Garg G."/>
            <person name="Atkins C.A."/>
            <person name="Bayer P.E."/>
            <person name="Bravo A."/>
            <person name="Bringans S."/>
            <person name="Cannon S."/>
            <person name="Edwards D."/>
            <person name="Foley R."/>
            <person name="Gao L.L."/>
            <person name="Harrison M.J."/>
            <person name="Huang W."/>
            <person name="Hurgobin B."/>
            <person name="Li S."/>
            <person name="Liu C.W."/>
            <person name="McGrath A."/>
            <person name="Morahan G."/>
            <person name="Murray J."/>
            <person name="Weller J."/>
            <person name="Jian J."/>
            <person name="Singh K.B."/>
        </authorList>
    </citation>
    <scope>NUCLEOTIDE SEQUENCE [LARGE SCALE GENOMIC DNA]</scope>
    <source>
        <strain evidence="2">cv. Tanjil</strain>
        <tissue evidence="1">Whole plant</tissue>
    </source>
</reference>
<name>A0A4P1RU86_LUPAN</name>
<dbReference type="AlphaFoldDB" id="A0A4P1RU86"/>
<dbReference type="EMBL" id="CM007361">
    <property type="protein sequence ID" value="OIW18319.1"/>
    <property type="molecule type" value="Genomic_DNA"/>
</dbReference>
<accession>A0A4P1RU86</accession>
<sequence>MVNVPSDSDLDSCKDRDSCWGDHFLLEEEDDEVADSLANESILERKVNQKVSNSGSLSNMLVDVSVDSPNLSASGASLAPSCPPLLPFKEGPLSPSKGEQVLVPYLNCCDKNVSICVGPKGDTPKEVSGPWVMDSDKDRRDPLFSYSNVPLLGSHVVGASSCRNKGQKIKIQRKKKFYPPLVLKPSSHRYKDQASNNSVKKKAIQKEVESNDNLHSSISNSIDDSHVRCVNRLLLKEAGNTAAVPEGTNAAVPAGNTDAVPAGNTAAVPAGSFCITDALSG</sequence>
<dbReference type="Gramene" id="OIW18319">
    <property type="protein sequence ID" value="OIW18319"/>
    <property type="gene ID" value="TanjilG_31459"/>
</dbReference>